<evidence type="ECO:0000313" key="2">
    <source>
        <dbReference type="Proteomes" id="UP001165064"/>
    </source>
</evidence>
<sequence length="1351" mass="152295">MWAPLPKILCGKVIKPFTPFLDHPTLSSSKKASRNLRNMYPGDLVYIFEAFSSSKKWVRGYLLSQLNPSDFSLASVSSDVIQENKVTVVVFPLANIEVMREIDVTAADDHVEAVIQDNGDVGYTYNGTETDVPDSYSLMSSSTSSSDAAKKTTRPALPVNDYAMSIDSLIGEIEAALRGLNIQLFAMYTRGDFKFFKKMVEVFDELEEIKLGFQYGLLTKDEVNKSKKKTAYLMTLMSKIIAAGTGKKSVKDVAGYESILARDEITGELFTLEKDNFEKSITDVTRLAQNQLFGALASQFPVANSDITTIPELNQQFAQSYPSHVLIDFKQFSGRSHNVPDGYLGFDAYVYLRNSKKRLTEAFAIHVGPNNDIMVDNLPSALFKNIPESEIHSGRIYLAALIIENVQVKVADPANGVPNLQTIRKGMCAGVVDISKIFNSDKNHLSSGELHKFSMKLYSSYMTTESHTDAFRLYPGINPLLAMSMTMDNNGWGEVIDRIISGSNKGIAVNPRLEGLTLSIKEIKNDGFSVNAHSVRGAVEVIKPLFYDPMESDYDRIYLRVVRPIDIVGARRPSTFVPNGRNKIPDFITVEVRSSSKQLMFAKGSNETVQNRWHFVSTAVGEHIEEIVQITGLSADPSEENDYLFFDVYVNGVFHGEGRYPLRVYNKILDTELNSKRPKKVEIFSQNSTAAVGCVEISLEYVGKHYNIDSYVELLLNWKSAYDQSKTNPENTLITALKKVRQTGVLTAVKFFPQLMANLFDIYTFACEKHQILSVYGSIEESKFKPLADAAFGSIVHILDMVIFRQHTYIYLFDQLMESSLPKVGDFMIEEMLHIFDNFETTWNSTGRALCRVLPLMVQLSLETHTDKKLFFTCANKLMGETLGKFISVRNEALISEQLILMTNMELCLGTLRSLFGDLQIGQYVVIWSGGLGLKGVDAVDEVSTNALANKKRKMAHQTIITKLILYNRFSRYFLDGTTSSEARKLVVSCSLGAILDVIFSPKIDMDASRLGFGIILGVIETVFANEHKFTIPDNEEIRLIFCRMMPVLCDAFNRYYDYCKSHNMFKPRRTFTQLFPTAHPFEEHTIDFHVKDESFCECLIELTVLIIICNKITCTVENSIVASFTNSCAYTGNLCHVDRYIGLTSEYRVDSLSQEAQQRSDKNLSRICVKAYNEIVHPTYYPGSKWLSLKALANLSIAEVFNDAVDVAFIPPPEKADSFDNKFWESFFYCSLRTISSKVCSIEHLNAVATKACFNITGDIRPRLCESVYSAWHRMGFPVSEQIEKTFHVTRIGGLQKFMIEERNRIIRSGIFMMAMQRDPTCVNLAKKVSVLFMIFFSTMKVTFLLMLKL</sequence>
<comment type="caution">
    <text evidence="1">The sequence shown here is derived from an EMBL/GenBank/DDBJ whole genome shotgun (WGS) entry which is preliminary data.</text>
</comment>
<dbReference type="EMBL" id="BSXS01000078">
    <property type="protein sequence ID" value="GME70682.1"/>
    <property type="molecule type" value="Genomic_DNA"/>
</dbReference>
<accession>A0ACB5SRE8</accession>
<proteinExistence type="predicted"/>
<protein>
    <submittedName>
        <fullName evidence="1">Unnamed protein product</fullName>
    </submittedName>
</protein>
<dbReference type="Proteomes" id="UP001165064">
    <property type="component" value="Unassembled WGS sequence"/>
</dbReference>
<evidence type="ECO:0000313" key="1">
    <source>
        <dbReference type="EMBL" id="GME70682.1"/>
    </source>
</evidence>
<keyword evidence="2" id="KW-1185">Reference proteome</keyword>
<reference evidence="1" key="1">
    <citation type="submission" date="2023-04" db="EMBL/GenBank/DDBJ databases">
        <title>Ambrosiozyma monospora NBRC 10751.</title>
        <authorList>
            <person name="Ichikawa N."/>
            <person name="Sato H."/>
            <person name="Tonouchi N."/>
        </authorList>
    </citation>
    <scope>NUCLEOTIDE SEQUENCE</scope>
    <source>
        <strain evidence="1">NBRC 10751</strain>
    </source>
</reference>
<gene>
    <name evidence="1" type="ORF">Amon02_000028600</name>
</gene>
<name>A0ACB5SRE8_AMBMO</name>
<organism evidence="1 2">
    <name type="scientific">Ambrosiozyma monospora</name>
    <name type="common">Yeast</name>
    <name type="synonym">Endomycopsis monosporus</name>
    <dbReference type="NCBI Taxonomy" id="43982"/>
    <lineage>
        <taxon>Eukaryota</taxon>
        <taxon>Fungi</taxon>
        <taxon>Dikarya</taxon>
        <taxon>Ascomycota</taxon>
        <taxon>Saccharomycotina</taxon>
        <taxon>Pichiomycetes</taxon>
        <taxon>Pichiales</taxon>
        <taxon>Pichiaceae</taxon>
        <taxon>Ambrosiozyma</taxon>
    </lineage>
</organism>